<proteinExistence type="predicted"/>
<evidence type="ECO:0000313" key="1">
    <source>
        <dbReference type="EMBL" id="SBT15473.1"/>
    </source>
</evidence>
<evidence type="ECO:0000313" key="2">
    <source>
        <dbReference type="Proteomes" id="UP000092819"/>
    </source>
</evidence>
<dbReference type="AlphaFoldDB" id="A0A1C3JJV9"/>
<reference evidence="2" key="1">
    <citation type="submission" date="2016-06" db="EMBL/GenBank/DDBJ databases">
        <authorList>
            <person name="Rodrigo-Torres L."/>
            <person name="Arahal D.R."/>
        </authorList>
    </citation>
    <scope>NUCLEOTIDE SEQUENCE [LARGE SCALE GENOMIC DNA]</scope>
    <source>
        <strain evidence="2">CECT 7224</strain>
    </source>
</reference>
<dbReference type="EMBL" id="FLQZ01000132">
    <property type="protein sequence ID" value="SBT15473.1"/>
    <property type="molecule type" value="Genomic_DNA"/>
</dbReference>
<organism evidence="1 2">
    <name type="scientific">Vibrio celticus</name>
    <dbReference type="NCBI Taxonomy" id="446372"/>
    <lineage>
        <taxon>Bacteria</taxon>
        <taxon>Pseudomonadati</taxon>
        <taxon>Pseudomonadota</taxon>
        <taxon>Gammaproteobacteria</taxon>
        <taxon>Vibrionales</taxon>
        <taxon>Vibrionaceae</taxon>
        <taxon>Vibrio</taxon>
    </lineage>
</organism>
<keyword evidence="2" id="KW-1185">Reference proteome</keyword>
<protein>
    <submittedName>
        <fullName evidence="1">Uncharacterized protein</fullName>
    </submittedName>
</protein>
<accession>A0A1C3JJV9</accession>
<sequence length="129" mass="14450">MKIITQFNELDSLPLPEVTIAALRHHMTEPFEFDDVITTEFWQEVSTSLILIEESDTDETISQQPESVQHLIRFVQNYPETVYLINSIDTGFIIALAIITSAGGGVYLVSPISNTSHPVRILLPHAESL</sequence>
<dbReference type="RefSeq" id="WP_065677649.1">
    <property type="nucleotide sequence ID" value="NZ_AP025464.1"/>
</dbReference>
<gene>
    <name evidence="1" type="ORF">VCE7224_04262</name>
</gene>
<dbReference type="Proteomes" id="UP000092819">
    <property type="component" value="Unassembled WGS sequence"/>
</dbReference>
<name>A0A1C3JJV9_9VIBR</name>